<name>A0A2S4PLC2_9PEZI</name>
<comment type="caution">
    <text evidence="1">The sequence shown here is derived from an EMBL/GenBank/DDBJ whole genome shotgun (WGS) entry which is preliminary data.</text>
</comment>
<dbReference type="EMBL" id="PEDP01002229">
    <property type="protein sequence ID" value="POS82813.1"/>
    <property type="molecule type" value="Genomic_DNA"/>
</dbReference>
<keyword evidence="2" id="KW-1185">Reference proteome</keyword>
<evidence type="ECO:0000313" key="1">
    <source>
        <dbReference type="EMBL" id="POS82813.1"/>
    </source>
</evidence>
<protein>
    <submittedName>
        <fullName evidence="1">Uncharacterized protein</fullName>
    </submittedName>
</protein>
<organism evidence="1 2">
    <name type="scientific">Erysiphe pulchra</name>
    <dbReference type="NCBI Taxonomy" id="225359"/>
    <lineage>
        <taxon>Eukaryota</taxon>
        <taxon>Fungi</taxon>
        <taxon>Dikarya</taxon>
        <taxon>Ascomycota</taxon>
        <taxon>Pezizomycotina</taxon>
        <taxon>Leotiomycetes</taxon>
        <taxon>Erysiphales</taxon>
        <taxon>Erysiphaceae</taxon>
        <taxon>Erysiphe</taxon>
    </lineage>
</organism>
<dbReference type="Proteomes" id="UP000237438">
    <property type="component" value="Unassembled WGS sequence"/>
</dbReference>
<reference evidence="1 2" key="1">
    <citation type="submission" date="2017-10" db="EMBL/GenBank/DDBJ databases">
        <title>Development of genomic resources for the powdery mildew, Erysiphe pulchra.</title>
        <authorList>
            <person name="Wadl P.A."/>
            <person name="Mack B.M."/>
            <person name="Moore G."/>
            <person name="Beltz S.B."/>
        </authorList>
    </citation>
    <scope>NUCLEOTIDE SEQUENCE [LARGE SCALE GENOMIC DNA]</scope>
    <source>
        <strain evidence="1">Cflorida</strain>
    </source>
</reference>
<gene>
    <name evidence="1" type="ORF">EPUL_004401</name>
</gene>
<feature type="non-terminal residue" evidence="1">
    <location>
        <position position="92"/>
    </location>
</feature>
<accession>A0A2S4PLC2</accession>
<dbReference type="AlphaFoldDB" id="A0A2S4PLC2"/>
<sequence>MANLVSLPRLNKIGLHYDTAGPGVLFKQNGLSRIPAAELTEGKIGHWIIEDLRGKELASAAASSSSGSRKIKIKTAVEWHTILVYPSIRAIE</sequence>
<proteinExistence type="predicted"/>
<evidence type="ECO:0000313" key="2">
    <source>
        <dbReference type="Proteomes" id="UP000237438"/>
    </source>
</evidence>